<proteinExistence type="predicted"/>
<evidence type="ECO:0000313" key="2">
    <source>
        <dbReference type="EMBL" id="HIS67328.1"/>
    </source>
</evidence>
<dbReference type="EMBL" id="DVJK01000202">
    <property type="protein sequence ID" value="HIS67328.1"/>
    <property type="molecule type" value="Genomic_DNA"/>
</dbReference>
<protein>
    <submittedName>
        <fullName evidence="2">Uncharacterized protein</fullName>
    </submittedName>
</protein>
<dbReference type="PROSITE" id="PS51257">
    <property type="entry name" value="PROKAR_LIPOPROTEIN"/>
    <property type="match status" value="1"/>
</dbReference>
<dbReference type="AlphaFoldDB" id="A0A9D1JVY6"/>
<accession>A0A9D1JVY6</accession>
<reference evidence="2" key="1">
    <citation type="submission" date="2020-10" db="EMBL/GenBank/DDBJ databases">
        <authorList>
            <person name="Gilroy R."/>
        </authorList>
    </citation>
    <scope>NUCLEOTIDE SEQUENCE</scope>
    <source>
        <strain evidence="2">ChiHjej10B9-9673</strain>
    </source>
</reference>
<gene>
    <name evidence="2" type="ORF">IAC18_07165</name>
</gene>
<dbReference type="Proteomes" id="UP000824001">
    <property type="component" value="Unassembled WGS sequence"/>
</dbReference>
<reference evidence="2" key="2">
    <citation type="journal article" date="2021" name="PeerJ">
        <title>Extensive microbial diversity within the chicken gut microbiome revealed by metagenomics and culture.</title>
        <authorList>
            <person name="Gilroy R."/>
            <person name="Ravi A."/>
            <person name="Getino M."/>
            <person name="Pursley I."/>
            <person name="Horton D.L."/>
            <person name="Alikhan N.F."/>
            <person name="Baker D."/>
            <person name="Gharbi K."/>
            <person name="Hall N."/>
            <person name="Watson M."/>
            <person name="Adriaenssens E.M."/>
            <person name="Foster-Nyarko E."/>
            <person name="Jarju S."/>
            <person name="Secka A."/>
            <person name="Antonio M."/>
            <person name="Oren A."/>
            <person name="Chaudhuri R.R."/>
            <person name="La Ragione R."/>
            <person name="Hildebrand F."/>
            <person name="Pallen M.J."/>
        </authorList>
    </citation>
    <scope>NUCLEOTIDE SEQUENCE</scope>
    <source>
        <strain evidence="2">ChiHjej10B9-9673</strain>
    </source>
</reference>
<keyword evidence="1" id="KW-0732">Signal</keyword>
<organism evidence="2 3">
    <name type="scientific">Candidatus Scatomorpha merdipullorum</name>
    <dbReference type="NCBI Taxonomy" id="2840927"/>
    <lineage>
        <taxon>Bacteria</taxon>
        <taxon>Bacillati</taxon>
        <taxon>Bacillota</taxon>
        <taxon>Clostridia</taxon>
        <taxon>Eubacteriales</taxon>
        <taxon>Candidatus Scatomorpha</taxon>
    </lineage>
</organism>
<sequence>MKKRAAALALALVLALSCAPIASADAGEFVSYPEGTVIDLSGKDFERGAKLSVAFEFVAPGSYFVSDEGYYTETGEITLDILGTTWSPADCPLWIGFINLDEGRDFGYKFKGGNAQYWKLVEARNMEAGTYHIFVKNLGRAPVSGAMVYRVGD</sequence>
<name>A0A9D1JVY6_9FIRM</name>
<feature type="chain" id="PRO_5039065831" evidence="1">
    <location>
        <begin position="25"/>
        <end position="153"/>
    </location>
</feature>
<feature type="signal peptide" evidence="1">
    <location>
        <begin position="1"/>
        <end position="24"/>
    </location>
</feature>
<evidence type="ECO:0000313" key="3">
    <source>
        <dbReference type="Proteomes" id="UP000824001"/>
    </source>
</evidence>
<evidence type="ECO:0000256" key="1">
    <source>
        <dbReference type="SAM" id="SignalP"/>
    </source>
</evidence>
<comment type="caution">
    <text evidence="2">The sequence shown here is derived from an EMBL/GenBank/DDBJ whole genome shotgun (WGS) entry which is preliminary data.</text>
</comment>